<evidence type="ECO:0000259" key="12">
    <source>
        <dbReference type="Pfam" id="PF00593"/>
    </source>
</evidence>
<keyword evidence="11" id="KW-0732">Signal</keyword>
<feature type="region of interest" description="Disordered" evidence="10">
    <location>
        <begin position="267"/>
        <end position="297"/>
    </location>
</feature>
<keyword evidence="7 8" id="KW-0998">Cell outer membrane</keyword>
<name>A0A562IZS5_9GAMM</name>
<comment type="similarity">
    <text evidence="8 9">Belongs to the TonB-dependent receptor family.</text>
</comment>
<comment type="subcellular location">
    <subcellularLocation>
        <location evidence="1 8">Cell outer membrane</location>
        <topology evidence="1 8">Multi-pass membrane protein</topology>
    </subcellularLocation>
</comment>
<evidence type="ECO:0000256" key="1">
    <source>
        <dbReference type="ARBA" id="ARBA00004571"/>
    </source>
</evidence>
<dbReference type="Pfam" id="PF00593">
    <property type="entry name" value="TonB_dep_Rec_b-barrel"/>
    <property type="match status" value="1"/>
</dbReference>
<dbReference type="Proteomes" id="UP000319627">
    <property type="component" value="Unassembled WGS sequence"/>
</dbReference>
<accession>A0A562IZS5</accession>
<evidence type="ECO:0000256" key="5">
    <source>
        <dbReference type="ARBA" id="ARBA00023077"/>
    </source>
</evidence>
<evidence type="ECO:0000256" key="2">
    <source>
        <dbReference type="ARBA" id="ARBA00022448"/>
    </source>
</evidence>
<organism evidence="14 15">
    <name type="scientific">Azomonas agilis</name>
    <dbReference type="NCBI Taxonomy" id="116849"/>
    <lineage>
        <taxon>Bacteria</taxon>
        <taxon>Pseudomonadati</taxon>
        <taxon>Pseudomonadota</taxon>
        <taxon>Gammaproteobacteria</taxon>
        <taxon>Pseudomonadales</taxon>
        <taxon>Pseudomonadaceae</taxon>
        <taxon>Azomonas</taxon>
    </lineage>
</organism>
<dbReference type="InterPro" id="IPR000531">
    <property type="entry name" value="Beta-barrel_TonB"/>
</dbReference>
<keyword evidence="15" id="KW-1185">Reference proteome</keyword>
<dbReference type="InterPro" id="IPR039426">
    <property type="entry name" value="TonB-dep_rcpt-like"/>
</dbReference>
<evidence type="ECO:0000256" key="7">
    <source>
        <dbReference type="ARBA" id="ARBA00023237"/>
    </source>
</evidence>
<evidence type="ECO:0000256" key="9">
    <source>
        <dbReference type="RuleBase" id="RU003357"/>
    </source>
</evidence>
<evidence type="ECO:0000256" key="4">
    <source>
        <dbReference type="ARBA" id="ARBA00022692"/>
    </source>
</evidence>
<keyword evidence="5 9" id="KW-0798">TonB box</keyword>
<evidence type="ECO:0000256" key="11">
    <source>
        <dbReference type="SAM" id="SignalP"/>
    </source>
</evidence>
<dbReference type="PROSITE" id="PS52016">
    <property type="entry name" value="TONB_DEPENDENT_REC_3"/>
    <property type="match status" value="1"/>
</dbReference>
<dbReference type="EMBL" id="VLKG01000002">
    <property type="protein sequence ID" value="TWH76529.1"/>
    <property type="molecule type" value="Genomic_DNA"/>
</dbReference>
<gene>
    <name evidence="14" type="ORF">LX59_00567</name>
</gene>
<sequence>MNTRRHPLSLAVALSLFSLEPVAQTLDLEATVISSNPLDKQSQEMTTAAGVLEGDALIKRREATLGETLQSLPGVQSSSFGAGVGRPVIRGQSGARVKILSDGVDVLDASNVSPDHAVTTEPSLARRIEVLKGPTTLLYGGGAIGGVVNVLDEKVPTYIPERGYEGTLELRGNTVANEGTGVFGLTTGAGNFALRLEGVKRQADDYEISGSPSKEEGSFNDTHSFTLGTSFIGDRGYLGVAYTRQDNRYGLLAHQHADCHQSGMNWACGEEDEDEHGHEDEHDHEEEEEGHDHDHSGGLPLVDLEQKRWDLRGELSDPLPGFERARVRVGYTNYQHKEIEGGTVATRFDSDAVDSRLELTHKPLFGWKGVVGLQHMRRDFQVEGEEAYMPKTVTRNHALFILEEYTRGDWRYEFGLRREWQSINAEETRDTSHQGNSWSVGTVWNFAPEYALGLSYARSQRLPTAEELYSKGPHAATRTIELGNVDLDEETSRNLELSLRKFEGSTTFSFSLYRNAVDDYINPTDTRGDIGNGYRQMEYRQEDAVFTGMEGEIRFQVLETAGLTLFGDRVRARLRNGGGDLPRISPARLGARWEQRFGSAWDGELEFYRVNHQHRTADYERETSGYNMLSAGLSYTGYWGLDSQYMVYLRGNNLLDEKWRNHVSYIKDDVVMPGRNLTLGMRLSF</sequence>
<dbReference type="OrthoDB" id="9795928at2"/>
<dbReference type="GO" id="GO:0044718">
    <property type="term" value="P:siderophore transmembrane transport"/>
    <property type="evidence" value="ECO:0007669"/>
    <property type="project" value="TreeGrafter"/>
</dbReference>
<reference evidence="14 15" key="1">
    <citation type="submission" date="2019-07" db="EMBL/GenBank/DDBJ databases">
        <title>Genomic Encyclopedia of Type Strains, Phase I: the one thousand microbial genomes (KMG-I) project.</title>
        <authorList>
            <person name="Kyrpides N."/>
        </authorList>
    </citation>
    <scope>NUCLEOTIDE SEQUENCE [LARGE SCALE GENOMIC DNA]</scope>
    <source>
        <strain evidence="14 15">DSM 375</strain>
    </source>
</reference>
<proteinExistence type="inferred from homology"/>
<keyword evidence="4 8" id="KW-0812">Transmembrane</keyword>
<dbReference type="InterPro" id="IPR037066">
    <property type="entry name" value="Plug_dom_sf"/>
</dbReference>
<keyword evidence="6 8" id="KW-0472">Membrane</keyword>
<dbReference type="Gene3D" id="2.170.130.10">
    <property type="entry name" value="TonB-dependent receptor, plug domain"/>
    <property type="match status" value="1"/>
</dbReference>
<dbReference type="GO" id="GO:0009279">
    <property type="term" value="C:cell outer membrane"/>
    <property type="evidence" value="ECO:0007669"/>
    <property type="project" value="UniProtKB-SubCell"/>
</dbReference>
<feature type="domain" description="TonB-dependent receptor-like beta-barrel" evidence="12">
    <location>
        <begin position="291"/>
        <end position="654"/>
    </location>
</feature>
<evidence type="ECO:0000256" key="3">
    <source>
        <dbReference type="ARBA" id="ARBA00022452"/>
    </source>
</evidence>
<dbReference type="InterPro" id="IPR036942">
    <property type="entry name" value="Beta-barrel_TonB_sf"/>
</dbReference>
<evidence type="ECO:0000259" key="13">
    <source>
        <dbReference type="Pfam" id="PF07715"/>
    </source>
</evidence>
<comment type="caution">
    <text evidence="14">The sequence shown here is derived from an EMBL/GenBank/DDBJ whole genome shotgun (WGS) entry which is preliminary data.</text>
</comment>
<feature type="chain" id="PRO_5022132896" evidence="11">
    <location>
        <begin position="24"/>
        <end position="685"/>
    </location>
</feature>
<dbReference type="GO" id="GO:0015344">
    <property type="term" value="F:siderophore uptake transmembrane transporter activity"/>
    <property type="evidence" value="ECO:0007669"/>
    <property type="project" value="TreeGrafter"/>
</dbReference>
<dbReference type="Gene3D" id="2.40.170.20">
    <property type="entry name" value="TonB-dependent receptor, beta-barrel domain"/>
    <property type="match status" value="1"/>
</dbReference>
<dbReference type="SUPFAM" id="SSF56935">
    <property type="entry name" value="Porins"/>
    <property type="match status" value="1"/>
</dbReference>
<evidence type="ECO:0000313" key="15">
    <source>
        <dbReference type="Proteomes" id="UP000319627"/>
    </source>
</evidence>
<dbReference type="RefSeq" id="WP_144570327.1">
    <property type="nucleotide sequence ID" value="NZ_VLKG01000002.1"/>
</dbReference>
<dbReference type="PANTHER" id="PTHR30069">
    <property type="entry name" value="TONB-DEPENDENT OUTER MEMBRANE RECEPTOR"/>
    <property type="match status" value="1"/>
</dbReference>
<dbReference type="PANTHER" id="PTHR30069:SF40">
    <property type="entry name" value="TONB-DEPENDENT RECEPTOR NMB0964-RELATED"/>
    <property type="match status" value="1"/>
</dbReference>
<evidence type="ECO:0000313" key="14">
    <source>
        <dbReference type="EMBL" id="TWH76529.1"/>
    </source>
</evidence>
<evidence type="ECO:0000256" key="8">
    <source>
        <dbReference type="PROSITE-ProRule" id="PRU01360"/>
    </source>
</evidence>
<keyword evidence="14" id="KW-0675">Receptor</keyword>
<dbReference type="InterPro" id="IPR012910">
    <property type="entry name" value="Plug_dom"/>
</dbReference>
<evidence type="ECO:0000256" key="10">
    <source>
        <dbReference type="SAM" id="MobiDB-lite"/>
    </source>
</evidence>
<evidence type="ECO:0000256" key="6">
    <source>
        <dbReference type="ARBA" id="ARBA00023136"/>
    </source>
</evidence>
<dbReference type="AlphaFoldDB" id="A0A562IZS5"/>
<feature type="signal peptide" evidence="11">
    <location>
        <begin position="1"/>
        <end position="23"/>
    </location>
</feature>
<keyword evidence="2 8" id="KW-0813">Transport</keyword>
<feature type="domain" description="TonB-dependent receptor plug" evidence="13">
    <location>
        <begin position="43"/>
        <end position="147"/>
    </location>
</feature>
<protein>
    <submittedName>
        <fullName evidence="14">Iron complex outermembrane receptor protein</fullName>
    </submittedName>
</protein>
<keyword evidence="3 8" id="KW-1134">Transmembrane beta strand</keyword>
<dbReference type="Pfam" id="PF07715">
    <property type="entry name" value="Plug"/>
    <property type="match status" value="1"/>
</dbReference>